<keyword evidence="3" id="KW-1185">Reference proteome</keyword>
<evidence type="ECO:0000313" key="2">
    <source>
        <dbReference type="EMBL" id="TKV92817.1"/>
    </source>
</evidence>
<feature type="compositionally biased region" description="Basic and acidic residues" evidence="1">
    <location>
        <begin position="139"/>
        <end position="150"/>
    </location>
</feature>
<dbReference type="PROSITE" id="PS51257">
    <property type="entry name" value="PROKAR_LIPOPROTEIN"/>
    <property type="match status" value="1"/>
</dbReference>
<dbReference type="AlphaFoldDB" id="A0A4U6SV54"/>
<dbReference type="Proteomes" id="UP000298652">
    <property type="component" value="Chromosome 9"/>
</dbReference>
<reference evidence="2" key="1">
    <citation type="submission" date="2019-03" db="EMBL/GenBank/DDBJ databases">
        <title>WGS assembly of Setaria viridis.</title>
        <authorList>
            <person name="Huang P."/>
            <person name="Jenkins J."/>
            <person name="Grimwood J."/>
            <person name="Barry K."/>
            <person name="Healey A."/>
            <person name="Mamidi S."/>
            <person name="Sreedasyam A."/>
            <person name="Shu S."/>
            <person name="Feldman M."/>
            <person name="Wu J."/>
            <person name="Yu Y."/>
            <person name="Chen C."/>
            <person name="Johnson J."/>
            <person name="Rokhsar D."/>
            <person name="Baxter I."/>
            <person name="Schmutz J."/>
            <person name="Brutnell T."/>
            <person name="Kellogg E."/>
        </authorList>
    </citation>
    <scope>NUCLEOTIDE SEQUENCE [LARGE SCALE GENOMIC DNA]</scope>
</reference>
<dbReference type="Gramene" id="TKV92817">
    <property type="protein sequence ID" value="TKV92817"/>
    <property type="gene ID" value="SEVIR_9G185533v2"/>
</dbReference>
<sequence length="166" mass="18815">MDLDVNKSGFAHTLLVVGLGCRRVTEPPQCRIRRRIYSQPHHYFPILCAYCLQLHQALFISPPPISLTHHHRSTAPHPHRCHASSLSVVQHQRCPLACSRDSPAVVGSHWPCYPLARRRSSPTHAARGHVANRQAQVHSTEEWRGGDEGRERMERCRLPGVSCIYV</sequence>
<feature type="region of interest" description="Disordered" evidence="1">
    <location>
        <begin position="123"/>
        <end position="150"/>
    </location>
</feature>
<protein>
    <submittedName>
        <fullName evidence="2">Uncharacterized protein</fullName>
    </submittedName>
</protein>
<accession>A0A4U6SV54</accession>
<gene>
    <name evidence="2" type="ORF">SEVIR_9G185533v2</name>
</gene>
<evidence type="ECO:0000313" key="3">
    <source>
        <dbReference type="Proteomes" id="UP000298652"/>
    </source>
</evidence>
<organism evidence="2 3">
    <name type="scientific">Setaria viridis</name>
    <name type="common">Green bristlegrass</name>
    <name type="synonym">Setaria italica subsp. viridis</name>
    <dbReference type="NCBI Taxonomy" id="4556"/>
    <lineage>
        <taxon>Eukaryota</taxon>
        <taxon>Viridiplantae</taxon>
        <taxon>Streptophyta</taxon>
        <taxon>Embryophyta</taxon>
        <taxon>Tracheophyta</taxon>
        <taxon>Spermatophyta</taxon>
        <taxon>Magnoliopsida</taxon>
        <taxon>Liliopsida</taxon>
        <taxon>Poales</taxon>
        <taxon>Poaceae</taxon>
        <taxon>PACMAD clade</taxon>
        <taxon>Panicoideae</taxon>
        <taxon>Panicodae</taxon>
        <taxon>Paniceae</taxon>
        <taxon>Cenchrinae</taxon>
        <taxon>Setaria</taxon>
    </lineage>
</organism>
<proteinExistence type="predicted"/>
<dbReference type="EMBL" id="CM016560">
    <property type="protein sequence ID" value="TKV92817.1"/>
    <property type="molecule type" value="Genomic_DNA"/>
</dbReference>
<evidence type="ECO:0000256" key="1">
    <source>
        <dbReference type="SAM" id="MobiDB-lite"/>
    </source>
</evidence>
<name>A0A4U6SV54_SETVI</name>